<name>A0ACC0LGD3_RHOML</name>
<protein>
    <submittedName>
        <fullName evidence="1">Uncharacterized protein</fullName>
    </submittedName>
</protein>
<evidence type="ECO:0000313" key="1">
    <source>
        <dbReference type="EMBL" id="KAI8527729.1"/>
    </source>
</evidence>
<proteinExistence type="predicted"/>
<keyword evidence="2" id="KW-1185">Reference proteome</keyword>
<organism evidence="1 2">
    <name type="scientific">Rhododendron molle</name>
    <name type="common">Chinese azalea</name>
    <name type="synonym">Azalea mollis</name>
    <dbReference type="NCBI Taxonomy" id="49168"/>
    <lineage>
        <taxon>Eukaryota</taxon>
        <taxon>Viridiplantae</taxon>
        <taxon>Streptophyta</taxon>
        <taxon>Embryophyta</taxon>
        <taxon>Tracheophyta</taxon>
        <taxon>Spermatophyta</taxon>
        <taxon>Magnoliopsida</taxon>
        <taxon>eudicotyledons</taxon>
        <taxon>Gunneridae</taxon>
        <taxon>Pentapetalae</taxon>
        <taxon>asterids</taxon>
        <taxon>Ericales</taxon>
        <taxon>Ericaceae</taxon>
        <taxon>Ericoideae</taxon>
        <taxon>Rhodoreae</taxon>
        <taxon>Rhododendron</taxon>
    </lineage>
</organism>
<evidence type="ECO:0000313" key="2">
    <source>
        <dbReference type="Proteomes" id="UP001062846"/>
    </source>
</evidence>
<gene>
    <name evidence="1" type="ORF">RHMOL_Rhmol12G0097000</name>
</gene>
<reference evidence="1" key="1">
    <citation type="submission" date="2022-02" db="EMBL/GenBank/DDBJ databases">
        <title>Plant Genome Project.</title>
        <authorList>
            <person name="Zhang R.-G."/>
        </authorList>
    </citation>
    <scope>NUCLEOTIDE SEQUENCE</scope>
    <source>
        <strain evidence="1">AT1</strain>
    </source>
</reference>
<accession>A0ACC0LGD3</accession>
<dbReference type="Proteomes" id="UP001062846">
    <property type="component" value="Chromosome 12"/>
</dbReference>
<sequence length="93" mass="11001">MFFLFSLYTRLWRLFILNIDQVSEANKSYKELHGGSFQFEHCWNILKDQPKWHIDVEKKTPKKNKTWIVPSSSTPELVDLGECDATIVDLRDL</sequence>
<comment type="caution">
    <text evidence="1">The sequence shown here is derived from an EMBL/GenBank/DDBJ whole genome shotgun (WGS) entry which is preliminary data.</text>
</comment>
<dbReference type="EMBL" id="CM046399">
    <property type="protein sequence ID" value="KAI8527729.1"/>
    <property type="molecule type" value="Genomic_DNA"/>
</dbReference>